<organism evidence="1">
    <name type="scientific">Rhizophora mucronata</name>
    <name type="common">Asiatic mangrove</name>
    <dbReference type="NCBI Taxonomy" id="61149"/>
    <lineage>
        <taxon>Eukaryota</taxon>
        <taxon>Viridiplantae</taxon>
        <taxon>Streptophyta</taxon>
        <taxon>Embryophyta</taxon>
        <taxon>Tracheophyta</taxon>
        <taxon>Spermatophyta</taxon>
        <taxon>Magnoliopsida</taxon>
        <taxon>eudicotyledons</taxon>
        <taxon>Gunneridae</taxon>
        <taxon>Pentapetalae</taxon>
        <taxon>rosids</taxon>
        <taxon>fabids</taxon>
        <taxon>Malpighiales</taxon>
        <taxon>Rhizophoraceae</taxon>
        <taxon>Rhizophora</taxon>
    </lineage>
</organism>
<protein>
    <submittedName>
        <fullName evidence="1">Uncharacterized protein</fullName>
    </submittedName>
</protein>
<dbReference type="AlphaFoldDB" id="A0A2P2K3E8"/>
<proteinExistence type="predicted"/>
<name>A0A2P2K3E8_RHIMU</name>
<reference evidence="1" key="1">
    <citation type="submission" date="2018-02" db="EMBL/GenBank/DDBJ databases">
        <title>Rhizophora mucronata_Transcriptome.</title>
        <authorList>
            <person name="Meera S.P."/>
            <person name="Sreeshan A."/>
            <person name="Augustine A."/>
        </authorList>
    </citation>
    <scope>NUCLEOTIDE SEQUENCE</scope>
    <source>
        <tissue evidence="1">Leaf</tissue>
    </source>
</reference>
<sequence length="35" mass="4152">MLVHFVGFIFFFRIFLVSSHLKMCVCVCTDIHTIF</sequence>
<evidence type="ECO:0000313" key="1">
    <source>
        <dbReference type="EMBL" id="MBX00254.1"/>
    </source>
</evidence>
<accession>A0A2P2K3E8</accession>
<dbReference type="EMBL" id="GGEC01019770">
    <property type="protein sequence ID" value="MBX00254.1"/>
    <property type="molecule type" value="Transcribed_RNA"/>
</dbReference>